<keyword evidence="4" id="KW-1185">Reference proteome</keyword>
<evidence type="ECO:0000259" key="2">
    <source>
        <dbReference type="Pfam" id="PF03168"/>
    </source>
</evidence>
<evidence type="ECO:0000313" key="4">
    <source>
        <dbReference type="Proteomes" id="UP000215914"/>
    </source>
</evidence>
<keyword evidence="1" id="KW-1133">Transmembrane helix</keyword>
<accession>A0A9K3HD73</accession>
<name>A0A9K3HD73_HELAN</name>
<dbReference type="InterPro" id="IPR004864">
    <property type="entry name" value="LEA_2"/>
</dbReference>
<reference evidence="3" key="2">
    <citation type="submission" date="2020-06" db="EMBL/GenBank/DDBJ databases">
        <title>Helianthus annuus Genome sequencing and assembly Release 2.</title>
        <authorList>
            <person name="Gouzy J."/>
            <person name="Langlade N."/>
            <person name="Munos S."/>
        </authorList>
    </citation>
    <scope>NUCLEOTIDE SEQUENCE</scope>
    <source>
        <tissue evidence="3">Leaves</tissue>
    </source>
</reference>
<protein>
    <submittedName>
        <fullName evidence="3">Late embryogenesis abundant protein, LEA_2 subgroup</fullName>
    </submittedName>
</protein>
<dbReference type="EMBL" id="MNCJ02000328">
    <property type="protein sequence ID" value="KAF5774731.1"/>
    <property type="molecule type" value="Genomic_DNA"/>
</dbReference>
<dbReference type="PANTHER" id="PTHR31852">
    <property type="entry name" value="LATE EMBRYOGENESIS ABUNDANT (LEA) HYDROXYPROLINE-RICH GLYCOPROTEIN FAMILY"/>
    <property type="match status" value="1"/>
</dbReference>
<evidence type="ECO:0000256" key="1">
    <source>
        <dbReference type="SAM" id="Phobius"/>
    </source>
</evidence>
<sequence>MPPHRKNPPPLPPPPTGRTTLSSCIVATIFLTFITIIILIIFFTLFKPQPPTISLTAVKLPSFSVTNATVTFTLSHYVAVYNPNHGVFTHYDTSVHLLFAGDQMGFLFVPAGKIEARRKVYLAATFSVKSFPVDLDRVNGFGVGLGLEVELRMEMAGRVRVMHFFMHDVEAKVECKMLERVLTINALMPNPHGIVSAC</sequence>
<feature type="domain" description="Late embryogenesis abundant protein LEA-2 subgroup" evidence="2">
    <location>
        <begin position="78"/>
        <end position="175"/>
    </location>
</feature>
<gene>
    <name evidence="3" type="ORF">HanXRQr2_Chr13g0604021</name>
</gene>
<dbReference type="SUPFAM" id="SSF117070">
    <property type="entry name" value="LEA14-like"/>
    <property type="match status" value="1"/>
</dbReference>
<dbReference type="Pfam" id="PF03168">
    <property type="entry name" value="LEA_2"/>
    <property type="match status" value="1"/>
</dbReference>
<reference evidence="3" key="1">
    <citation type="journal article" date="2017" name="Nature">
        <title>The sunflower genome provides insights into oil metabolism, flowering and Asterid evolution.</title>
        <authorList>
            <person name="Badouin H."/>
            <person name="Gouzy J."/>
            <person name="Grassa C.J."/>
            <person name="Murat F."/>
            <person name="Staton S.E."/>
            <person name="Cottret L."/>
            <person name="Lelandais-Briere C."/>
            <person name="Owens G.L."/>
            <person name="Carrere S."/>
            <person name="Mayjonade B."/>
            <person name="Legrand L."/>
            <person name="Gill N."/>
            <person name="Kane N.C."/>
            <person name="Bowers J.E."/>
            <person name="Hubner S."/>
            <person name="Bellec A."/>
            <person name="Berard A."/>
            <person name="Berges H."/>
            <person name="Blanchet N."/>
            <person name="Boniface M.C."/>
            <person name="Brunel D."/>
            <person name="Catrice O."/>
            <person name="Chaidir N."/>
            <person name="Claudel C."/>
            <person name="Donnadieu C."/>
            <person name="Faraut T."/>
            <person name="Fievet G."/>
            <person name="Helmstetter N."/>
            <person name="King M."/>
            <person name="Knapp S.J."/>
            <person name="Lai Z."/>
            <person name="Le Paslier M.C."/>
            <person name="Lippi Y."/>
            <person name="Lorenzon L."/>
            <person name="Mandel J.R."/>
            <person name="Marage G."/>
            <person name="Marchand G."/>
            <person name="Marquand E."/>
            <person name="Bret-Mestries E."/>
            <person name="Morien E."/>
            <person name="Nambeesan S."/>
            <person name="Nguyen T."/>
            <person name="Pegot-Espagnet P."/>
            <person name="Pouilly N."/>
            <person name="Raftis F."/>
            <person name="Sallet E."/>
            <person name="Schiex T."/>
            <person name="Thomas J."/>
            <person name="Vandecasteele C."/>
            <person name="Vares D."/>
            <person name="Vear F."/>
            <person name="Vautrin S."/>
            <person name="Crespi M."/>
            <person name="Mangin B."/>
            <person name="Burke J.M."/>
            <person name="Salse J."/>
            <person name="Munos S."/>
            <person name="Vincourt P."/>
            <person name="Rieseberg L.H."/>
            <person name="Langlade N.B."/>
        </authorList>
    </citation>
    <scope>NUCLEOTIDE SEQUENCE</scope>
    <source>
        <tissue evidence="3">Leaves</tissue>
    </source>
</reference>
<organism evidence="3 4">
    <name type="scientific">Helianthus annuus</name>
    <name type="common">Common sunflower</name>
    <dbReference type="NCBI Taxonomy" id="4232"/>
    <lineage>
        <taxon>Eukaryota</taxon>
        <taxon>Viridiplantae</taxon>
        <taxon>Streptophyta</taxon>
        <taxon>Embryophyta</taxon>
        <taxon>Tracheophyta</taxon>
        <taxon>Spermatophyta</taxon>
        <taxon>Magnoliopsida</taxon>
        <taxon>eudicotyledons</taxon>
        <taxon>Gunneridae</taxon>
        <taxon>Pentapetalae</taxon>
        <taxon>asterids</taxon>
        <taxon>campanulids</taxon>
        <taxon>Asterales</taxon>
        <taxon>Asteraceae</taxon>
        <taxon>Asteroideae</taxon>
        <taxon>Heliantheae alliance</taxon>
        <taxon>Heliantheae</taxon>
        <taxon>Helianthus</taxon>
    </lineage>
</organism>
<dbReference type="InterPro" id="IPR055301">
    <property type="entry name" value="Lea14-like_2"/>
</dbReference>
<dbReference type="Proteomes" id="UP000215914">
    <property type="component" value="Unassembled WGS sequence"/>
</dbReference>
<dbReference type="Gramene" id="mRNA:HanXRQr2_Chr13g0604021">
    <property type="protein sequence ID" value="mRNA:HanXRQr2_Chr13g0604021"/>
    <property type="gene ID" value="HanXRQr2_Chr13g0604021"/>
</dbReference>
<keyword evidence="1" id="KW-0472">Membrane</keyword>
<dbReference type="AlphaFoldDB" id="A0A9K3HD73"/>
<evidence type="ECO:0000313" key="3">
    <source>
        <dbReference type="EMBL" id="KAF5774731.1"/>
    </source>
</evidence>
<keyword evidence="1" id="KW-0812">Transmembrane</keyword>
<proteinExistence type="predicted"/>
<comment type="caution">
    <text evidence="3">The sequence shown here is derived from an EMBL/GenBank/DDBJ whole genome shotgun (WGS) entry which is preliminary data.</text>
</comment>
<feature type="transmembrane region" description="Helical" evidence="1">
    <location>
        <begin position="20"/>
        <end position="46"/>
    </location>
</feature>